<accession>A0A2H4IYY5</accession>
<sequence>MFISLNKEEEKILGTENKKEFTPLKKDKRFNTIKEQQIVTLYEEGAPFKEISKAVKVSTGMIYSVINSYKVEKRNKKSRVSERVAHVLNDVEKTKQLIKDYHFMNVEDIYKKYNIHKNGLYYILDLYNVERKTGSKEEVLNDEQEESEIVVEL</sequence>
<name>A0A2H4IYY5_9CAUD</name>
<proteinExistence type="predicted"/>
<protein>
    <submittedName>
        <fullName evidence="1">Uncharacterized protein</fullName>
    </submittedName>
</protein>
<dbReference type="Gene3D" id="1.10.10.60">
    <property type="entry name" value="Homeodomain-like"/>
    <property type="match status" value="2"/>
</dbReference>
<dbReference type="EMBL" id="MF417868">
    <property type="protein sequence ID" value="ASN67754.1"/>
    <property type="molecule type" value="Genomic_DNA"/>
</dbReference>
<organism evidence="1">
    <name type="scientific">uncultured Caudovirales phage</name>
    <dbReference type="NCBI Taxonomy" id="2100421"/>
    <lineage>
        <taxon>Viruses</taxon>
        <taxon>Duplodnaviria</taxon>
        <taxon>Heunggongvirae</taxon>
        <taxon>Uroviricota</taxon>
        <taxon>Caudoviricetes</taxon>
        <taxon>Peduoviridae</taxon>
        <taxon>Maltschvirus</taxon>
        <taxon>Maltschvirus maltsch</taxon>
    </lineage>
</organism>
<evidence type="ECO:0000313" key="1">
    <source>
        <dbReference type="EMBL" id="ASN67754.1"/>
    </source>
</evidence>
<gene>
    <name evidence="1" type="ORF">7AX1_126</name>
</gene>
<reference evidence="1" key="1">
    <citation type="submission" date="2017-06" db="EMBL/GenBank/DDBJ databases">
        <title>Novel phages from South African skin metaviromes.</title>
        <authorList>
            <person name="van Zyl L.J."/>
            <person name="Abrahams Y."/>
            <person name="Stander E.A."/>
            <person name="Kirby B.M."/>
            <person name="Clavaud C."/>
            <person name="Farcet C."/>
            <person name="Breton L."/>
            <person name="Trindade M.I."/>
        </authorList>
    </citation>
    <scope>NUCLEOTIDE SEQUENCE</scope>
</reference>